<sequence>MRASKLYAIPGILLLSRHMPFRILLRIGFTCRTGINRATDPFACASTYTSNTYVSVMYYKFTSASGSPESVNTSSSTTTFMVQGTEGYYVEAYGPVVRRSNGDPEWSATISTTTDTRSSGEQTGTTSSTSTSTLPTSISAPASSGGDLSVGASAGIGVGVAIGCIIFISCIVAAYMIGKRRRKAATQGPDGPKGPPYRDGIRVKGHPAPLTGSEYQPWELPGSGYQRMPEMGSHGHRNEMDANNQPIELQACEGHGRYR</sequence>
<accession>A0ABR4EDY7</accession>
<protein>
    <recommendedName>
        <fullName evidence="9">Mid2 domain-containing protein</fullName>
    </recommendedName>
</protein>
<keyword evidence="2 6" id="KW-0812">Transmembrane</keyword>
<dbReference type="EMBL" id="JBAWTH010000064">
    <property type="protein sequence ID" value="KAL2280671.1"/>
    <property type="molecule type" value="Genomic_DNA"/>
</dbReference>
<organism evidence="7 8">
    <name type="scientific">Diaporthe vaccinii</name>
    <dbReference type="NCBI Taxonomy" id="105482"/>
    <lineage>
        <taxon>Eukaryota</taxon>
        <taxon>Fungi</taxon>
        <taxon>Dikarya</taxon>
        <taxon>Ascomycota</taxon>
        <taxon>Pezizomycotina</taxon>
        <taxon>Sordariomycetes</taxon>
        <taxon>Sordariomycetidae</taxon>
        <taxon>Diaporthales</taxon>
        <taxon>Diaporthaceae</taxon>
        <taxon>Diaporthe</taxon>
        <taxon>Diaporthe eres species complex</taxon>
    </lineage>
</organism>
<comment type="caution">
    <text evidence="7">The sequence shown here is derived from an EMBL/GenBank/DDBJ whole genome shotgun (WGS) entry which is preliminary data.</text>
</comment>
<evidence type="ECO:0000256" key="2">
    <source>
        <dbReference type="ARBA" id="ARBA00022692"/>
    </source>
</evidence>
<comment type="subcellular location">
    <subcellularLocation>
        <location evidence="1">Membrane</location>
        <topology evidence="1">Single-pass membrane protein</topology>
    </subcellularLocation>
</comment>
<evidence type="ECO:0000256" key="1">
    <source>
        <dbReference type="ARBA" id="ARBA00004167"/>
    </source>
</evidence>
<feature type="region of interest" description="Disordered" evidence="5">
    <location>
        <begin position="100"/>
        <end position="145"/>
    </location>
</feature>
<feature type="region of interest" description="Disordered" evidence="5">
    <location>
        <begin position="182"/>
        <end position="202"/>
    </location>
</feature>
<evidence type="ECO:0000256" key="6">
    <source>
        <dbReference type="SAM" id="Phobius"/>
    </source>
</evidence>
<name>A0ABR4EDY7_9PEZI</name>
<gene>
    <name evidence="7" type="ORF">FJTKL_12383</name>
</gene>
<keyword evidence="4 6" id="KW-0472">Membrane</keyword>
<evidence type="ECO:0000256" key="5">
    <source>
        <dbReference type="SAM" id="MobiDB-lite"/>
    </source>
</evidence>
<dbReference type="Proteomes" id="UP001600888">
    <property type="component" value="Unassembled WGS sequence"/>
</dbReference>
<evidence type="ECO:0008006" key="9">
    <source>
        <dbReference type="Google" id="ProtNLM"/>
    </source>
</evidence>
<keyword evidence="8" id="KW-1185">Reference proteome</keyword>
<evidence type="ECO:0000313" key="8">
    <source>
        <dbReference type="Proteomes" id="UP001600888"/>
    </source>
</evidence>
<feature type="transmembrane region" description="Helical" evidence="6">
    <location>
        <begin position="154"/>
        <end position="177"/>
    </location>
</feature>
<feature type="compositionally biased region" description="Low complexity" evidence="5">
    <location>
        <begin position="116"/>
        <end position="145"/>
    </location>
</feature>
<reference evidence="7 8" key="1">
    <citation type="submission" date="2024-03" db="EMBL/GenBank/DDBJ databases">
        <title>A high-quality draft genome sequence of Diaporthe vaccinii, a causative agent of upright dieback and viscid rot disease in cranberry plants.</title>
        <authorList>
            <person name="Sarrasin M."/>
            <person name="Lang B.F."/>
            <person name="Burger G."/>
        </authorList>
    </citation>
    <scope>NUCLEOTIDE SEQUENCE [LARGE SCALE GENOMIC DNA]</scope>
    <source>
        <strain evidence="7 8">IS7</strain>
    </source>
</reference>
<dbReference type="InterPro" id="IPR051694">
    <property type="entry name" value="Immunoregulatory_rcpt-like"/>
</dbReference>
<evidence type="ECO:0000256" key="4">
    <source>
        <dbReference type="ARBA" id="ARBA00023136"/>
    </source>
</evidence>
<dbReference type="PANTHER" id="PTHR15549">
    <property type="entry name" value="PAIRED IMMUNOGLOBULIN-LIKE TYPE 2 RECEPTOR"/>
    <property type="match status" value="1"/>
</dbReference>
<evidence type="ECO:0000256" key="3">
    <source>
        <dbReference type="ARBA" id="ARBA00022989"/>
    </source>
</evidence>
<proteinExistence type="predicted"/>
<evidence type="ECO:0000313" key="7">
    <source>
        <dbReference type="EMBL" id="KAL2280671.1"/>
    </source>
</evidence>
<dbReference type="PANTHER" id="PTHR15549:SF30">
    <property type="entry name" value="MID2 DOMAIN-CONTAINING PROTEIN"/>
    <property type="match status" value="1"/>
</dbReference>
<keyword evidence="3 6" id="KW-1133">Transmembrane helix</keyword>
<feature type="region of interest" description="Disordered" evidence="5">
    <location>
        <begin position="236"/>
        <end position="259"/>
    </location>
</feature>